<sequence>MLRTLRQDYKSETGKQLSNSEDSSDWLHQSIAVAMVFGTVIVAERIGNVYCLDLHSKLQVKTASMKKAEMEAFVARQKVHIGHENAKNHSREEFKVCHKSLPAE</sequence>
<name>A0A9W9ZME8_9CNID</name>
<evidence type="ECO:0000313" key="2">
    <source>
        <dbReference type="EMBL" id="KAJ7384376.1"/>
    </source>
</evidence>
<comment type="caution">
    <text evidence="2">The sequence shown here is derived from an EMBL/GenBank/DDBJ whole genome shotgun (WGS) entry which is preliminary data.</text>
</comment>
<keyword evidence="3" id="KW-1185">Reference proteome</keyword>
<proteinExistence type="predicted"/>
<evidence type="ECO:0000256" key="1">
    <source>
        <dbReference type="SAM" id="MobiDB-lite"/>
    </source>
</evidence>
<protein>
    <submittedName>
        <fullName evidence="2">Uncharacterized protein</fullName>
    </submittedName>
</protein>
<organism evidence="2 3">
    <name type="scientific">Desmophyllum pertusum</name>
    <dbReference type="NCBI Taxonomy" id="174260"/>
    <lineage>
        <taxon>Eukaryota</taxon>
        <taxon>Metazoa</taxon>
        <taxon>Cnidaria</taxon>
        <taxon>Anthozoa</taxon>
        <taxon>Hexacorallia</taxon>
        <taxon>Scleractinia</taxon>
        <taxon>Caryophylliina</taxon>
        <taxon>Caryophylliidae</taxon>
        <taxon>Desmophyllum</taxon>
    </lineage>
</organism>
<feature type="compositionally biased region" description="Basic and acidic residues" evidence="1">
    <location>
        <begin position="1"/>
        <end position="13"/>
    </location>
</feature>
<feature type="region of interest" description="Disordered" evidence="1">
    <location>
        <begin position="1"/>
        <end position="24"/>
    </location>
</feature>
<accession>A0A9W9ZME8</accession>
<reference evidence="2" key="1">
    <citation type="submission" date="2023-01" db="EMBL/GenBank/DDBJ databases">
        <title>Genome assembly of the deep-sea coral Lophelia pertusa.</title>
        <authorList>
            <person name="Herrera S."/>
            <person name="Cordes E."/>
        </authorList>
    </citation>
    <scope>NUCLEOTIDE SEQUENCE</scope>
    <source>
        <strain evidence="2">USNM1676648</strain>
        <tissue evidence="2">Polyp</tissue>
    </source>
</reference>
<evidence type="ECO:0000313" key="3">
    <source>
        <dbReference type="Proteomes" id="UP001163046"/>
    </source>
</evidence>
<gene>
    <name evidence="2" type="ORF">OS493_022489</name>
</gene>
<dbReference type="Proteomes" id="UP001163046">
    <property type="component" value="Unassembled WGS sequence"/>
</dbReference>
<dbReference type="AlphaFoldDB" id="A0A9W9ZME8"/>
<dbReference type="EMBL" id="MU825888">
    <property type="protein sequence ID" value="KAJ7384376.1"/>
    <property type="molecule type" value="Genomic_DNA"/>
</dbReference>